<evidence type="ECO:0008006" key="4">
    <source>
        <dbReference type="Google" id="ProtNLM"/>
    </source>
</evidence>
<evidence type="ECO:0000313" key="3">
    <source>
        <dbReference type="Proteomes" id="UP000427071"/>
    </source>
</evidence>
<accession>A0A6B8VHZ7</accession>
<protein>
    <recommendedName>
        <fullName evidence="4">ECF transporter S component</fullName>
    </recommendedName>
</protein>
<dbReference type="Proteomes" id="UP000427071">
    <property type="component" value="Chromosome"/>
</dbReference>
<evidence type="ECO:0000256" key="1">
    <source>
        <dbReference type="SAM" id="Phobius"/>
    </source>
</evidence>
<gene>
    <name evidence="2" type="ORF">CKALI_01525</name>
</gene>
<dbReference type="Gene3D" id="1.10.1760.20">
    <property type="match status" value="1"/>
</dbReference>
<sequence>MQEWRPAALTVLAVLAILASWLCPVHSLPNNWPVDTSTIWTSLGLTVIALTLLVLRVRYSFRWAELWPILPGIALNLIINALVVSLDLPIFLDTVGTIVVGVWLSPHAGAVTGLASALLTALFNPIALDFASIQAFVGMAAGILAQMGSFRTPLAAAVSGFLIGMPSSILAAPLNVTMLGDVFLGDSPFTGILTDVFLVGPVDKAISFLLAWGVLSATVAKQKPELKPVMAE</sequence>
<keyword evidence="3" id="KW-1185">Reference proteome</keyword>
<organism evidence="2 3">
    <name type="scientific">Corynebacterium kalinowskii</name>
    <dbReference type="NCBI Taxonomy" id="2675216"/>
    <lineage>
        <taxon>Bacteria</taxon>
        <taxon>Bacillati</taxon>
        <taxon>Actinomycetota</taxon>
        <taxon>Actinomycetes</taxon>
        <taxon>Mycobacteriales</taxon>
        <taxon>Corynebacteriaceae</taxon>
        <taxon>Corynebacterium</taxon>
    </lineage>
</organism>
<name>A0A6B8VHZ7_9CORY</name>
<keyword evidence="1" id="KW-0472">Membrane</keyword>
<feature type="transmembrane region" description="Helical" evidence="1">
    <location>
        <begin position="69"/>
        <end position="92"/>
    </location>
</feature>
<dbReference type="RefSeq" id="WP_156191629.1">
    <property type="nucleotide sequence ID" value="NZ_CP046452.1"/>
</dbReference>
<reference evidence="3" key="1">
    <citation type="submission" date="2019-11" db="EMBL/GenBank/DDBJ databases">
        <title>Complete genome sequence of Corynebacterium kalinowskii 1959, a novel Corynebacterium species isolated from soil of a small paddock in Vilsendorf, Germany.</title>
        <authorList>
            <person name="Schaffert L."/>
            <person name="Ruwe M."/>
            <person name="Milse J."/>
            <person name="Hanuschka K."/>
            <person name="Ortseifen V."/>
            <person name="Droste J."/>
            <person name="Brandt D."/>
            <person name="Schlueter L."/>
            <person name="Kutter Y."/>
            <person name="Vinke S."/>
            <person name="Viehoefer P."/>
            <person name="Jacob L."/>
            <person name="Luebke N.-C."/>
            <person name="Schulte-Berndt E."/>
            <person name="Hain C."/>
            <person name="Linder M."/>
            <person name="Schmidt P."/>
            <person name="Wollenschlaeger L."/>
            <person name="Luttermann T."/>
            <person name="Thieme E."/>
            <person name="Hassa J."/>
            <person name="Haak M."/>
            <person name="Wittchen M."/>
            <person name="Mentz A."/>
            <person name="Persicke M."/>
            <person name="Busche T."/>
            <person name="Ruckert C."/>
        </authorList>
    </citation>
    <scope>NUCLEOTIDE SEQUENCE [LARGE SCALE GENOMIC DNA]</scope>
    <source>
        <strain evidence="3">1959</strain>
    </source>
</reference>
<dbReference type="KEGG" id="ckw:CKALI_01525"/>
<dbReference type="AlphaFoldDB" id="A0A6B8VHZ7"/>
<dbReference type="EMBL" id="CP046452">
    <property type="protein sequence ID" value="QGU01204.1"/>
    <property type="molecule type" value="Genomic_DNA"/>
</dbReference>
<feature type="transmembrane region" description="Helical" evidence="1">
    <location>
        <begin position="154"/>
        <end position="174"/>
    </location>
</feature>
<proteinExistence type="predicted"/>
<keyword evidence="1" id="KW-1133">Transmembrane helix</keyword>
<keyword evidence="1" id="KW-0812">Transmembrane</keyword>
<evidence type="ECO:0000313" key="2">
    <source>
        <dbReference type="EMBL" id="QGU01204.1"/>
    </source>
</evidence>
<feature type="transmembrane region" description="Helical" evidence="1">
    <location>
        <begin position="37"/>
        <end position="57"/>
    </location>
</feature>